<gene>
    <name evidence="2" type="ORF">FH603_1591</name>
</gene>
<keyword evidence="1" id="KW-0732">Signal</keyword>
<evidence type="ECO:0000313" key="3">
    <source>
        <dbReference type="Proteomes" id="UP000700732"/>
    </source>
</evidence>
<name>A0ABR6W3C2_9BACT</name>
<comment type="caution">
    <text evidence="2">The sequence shown here is derived from an EMBL/GenBank/DDBJ whole genome shotgun (WGS) entry which is preliminary data.</text>
</comment>
<feature type="chain" id="PRO_5047326868" description="Sialate O-acetylesterase domain-containing protein" evidence="1">
    <location>
        <begin position="23"/>
        <end position="51"/>
    </location>
</feature>
<evidence type="ECO:0000313" key="2">
    <source>
        <dbReference type="EMBL" id="MBC3791093.1"/>
    </source>
</evidence>
<dbReference type="EMBL" id="VFIA01000007">
    <property type="protein sequence ID" value="MBC3791093.1"/>
    <property type="molecule type" value="Genomic_DNA"/>
</dbReference>
<sequence length="51" mass="5908">MKKKLSSFLLIGLLLLNLNTFSQDKNFHIYLCFGQSNMEGTPKSSRRIRSM</sequence>
<feature type="signal peptide" evidence="1">
    <location>
        <begin position="1"/>
        <end position="22"/>
    </location>
</feature>
<proteinExistence type="predicted"/>
<accession>A0ABR6W3C2</accession>
<evidence type="ECO:0008006" key="4">
    <source>
        <dbReference type="Google" id="ProtNLM"/>
    </source>
</evidence>
<keyword evidence="3" id="KW-1185">Reference proteome</keyword>
<evidence type="ECO:0000256" key="1">
    <source>
        <dbReference type="SAM" id="SignalP"/>
    </source>
</evidence>
<dbReference type="Proteomes" id="UP000700732">
    <property type="component" value="Unassembled WGS sequence"/>
</dbReference>
<reference evidence="2 3" key="1">
    <citation type="submission" date="2019-06" db="EMBL/GenBank/DDBJ databases">
        <title>Spirosoma utsteinense sp. nov. isolated from Antarctic ice-free soils.</title>
        <authorList>
            <person name="Tahon G."/>
        </authorList>
    </citation>
    <scope>NUCLEOTIDE SEQUENCE [LARGE SCALE GENOMIC DNA]</scope>
    <source>
        <strain evidence="2 3">LMG 31447</strain>
    </source>
</reference>
<protein>
    <recommendedName>
        <fullName evidence="4">Sialate O-acetylesterase domain-containing protein</fullName>
    </recommendedName>
</protein>
<organism evidence="2 3">
    <name type="scientific">Spirosoma utsteinense</name>
    <dbReference type="NCBI Taxonomy" id="2585773"/>
    <lineage>
        <taxon>Bacteria</taxon>
        <taxon>Pseudomonadati</taxon>
        <taxon>Bacteroidota</taxon>
        <taxon>Cytophagia</taxon>
        <taxon>Cytophagales</taxon>
        <taxon>Cytophagaceae</taxon>
        <taxon>Spirosoma</taxon>
    </lineage>
</organism>